<evidence type="ECO:0000256" key="2">
    <source>
        <dbReference type="ARBA" id="ARBA00004613"/>
    </source>
</evidence>
<organism evidence="14">
    <name type="scientific">Dyadobacter sp. 676</name>
    <dbReference type="NCBI Taxonomy" id="3088362"/>
    <lineage>
        <taxon>Bacteria</taxon>
        <taxon>Pseudomonadati</taxon>
        <taxon>Bacteroidota</taxon>
        <taxon>Cytophagia</taxon>
        <taxon>Cytophagales</taxon>
        <taxon>Spirosomataceae</taxon>
        <taxon>Dyadobacter</taxon>
    </lineage>
</organism>
<dbReference type="InterPro" id="IPR008929">
    <property type="entry name" value="Chondroitin_lyas"/>
</dbReference>
<comment type="cofactor">
    <cofactor evidence="1">
        <name>Ca(2+)</name>
        <dbReference type="ChEBI" id="CHEBI:29108"/>
    </cofactor>
</comment>
<dbReference type="InterPro" id="IPR004103">
    <property type="entry name" value="Lyase_8_C"/>
</dbReference>
<dbReference type="SUPFAM" id="SSF49863">
    <property type="entry name" value="Hyaluronate lyase-like, C-terminal domain"/>
    <property type="match status" value="1"/>
</dbReference>
<gene>
    <name evidence="14" type="ORF">ABV298_30390</name>
</gene>
<feature type="domain" description="Polysaccharide lyase family 8 C-terminal" evidence="11">
    <location>
        <begin position="607"/>
        <end position="677"/>
    </location>
</feature>
<dbReference type="InterPro" id="IPR055372">
    <property type="entry name" value="CBM96"/>
</dbReference>
<feature type="domain" description="Polysaccharide lyase family 8 central" evidence="10">
    <location>
        <begin position="337"/>
        <end position="592"/>
    </location>
</feature>
<dbReference type="InterPro" id="IPR003159">
    <property type="entry name" value="Lyase_8_central_dom"/>
</dbReference>
<dbReference type="Pfam" id="PF02884">
    <property type="entry name" value="Lyase_8_C"/>
    <property type="match status" value="1"/>
</dbReference>
<evidence type="ECO:0000259" key="11">
    <source>
        <dbReference type="Pfam" id="PF02884"/>
    </source>
</evidence>
<evidence type="ECO:0000259" key="10">
    <source>
        <dbReference type="Pfam" id="PF02278"/>
    </source>
</evidence>
<feature type="active site" evidence="9">
    <location>
        <position position="233"/>
    </location>
</feature>
<comment type="subunit">
    <text evidence="4">Monomer.</text>
</comment>
<dbReference type="EMBL" id="CP159289">
    <property type="protein sequence ID" value="XCH24557.1"/>
    <property type="molecule type" value="Genomic_DNA"/>
</dbReference>
<evidence type="ECO:0000256" key="3">
    <source>
        <dbReference type="ARBA" id="ARBA00006699"/>
    </source>
</evidence>
<dbReference type="Gene3D" id="2.60.220.10">
    <property type="entry name" value="Polysaccharide lyase family 8-like, C-terminal"/>
    <property type="match status" value="1"/>
</dbReference>
<dbReference type="InterPro" id="IPR011071">
    <property type="entry name" value="Lyase_8-like_C"/>
</dbReference>
<comment type="similarity">
    <text evidence="3">Belongs to the polysaccharide lyase 8 family.</text>
</comment>
<evidence type="ECO:0000256" key="5">
    <source>
        <dbReference type="ARBA" id="ARBA00022525"/>
    </source>
</evidence>
<feature type="active site" evidence="9">
    <location>
        <position position="287"/>
    </location>
</feature>
<evidence type="ECO:0000256" key="7">
    <source>
        <dbReference type="ARBA" id="ARBA00022837"/>
    </source>
</evidence>
<dbReference type="SUPFAM" id="SSF48230">
    <property type="entry name" value="Chondroitin AC/alginate lyase"/>
    <property type="match status" value="1"/>
</dbReference>
<dbReference type="Pfam" id="PF02278">
    <property type="entry name" value="Lyase_8"/>
    <property type="match status" value="1"/>
</dbReference>
<feature type="domain" description="Carbohydrate-binding module family 96" evidence="13">
    <location>
        <begin position="731"/>
        <end position="884"/>
    </location>
</feature>
<evidence type="ECO:0000256" key="9">
    <source>
        <dbReference type="PIRSR" id="PIRSR638970-1"/>
    </source>
</evidence>
<proteinExistence type="inferred from homology"/>
<dbReference type="Pfam" id="PF24517">
    <property type="entry name" value="CBM96"/>
    <property type="match status" value="1"/>
</dbReference>
<keyword evidence="6" id="KW-0732">Signal</keyword>
<evidence type="ECO:0000256" key="8">
    <source>
        <dbReference type="ARBA" id="ARBA00023239"/>
    </source>
</evidence>
<keyword evidence="7" id="KW-0106">Calcium</keyword>
<dbReference type="RefSeq" id="WP_353719872.1">
    <property type="nucleotide sequence ID" value="NZ_CP159289.1"/>
</dbReference>
<dbReference type="PANTHER" id="PTHR38481:SF1">
    <property type="entry name" value="HYALURONATE LYASE"/>
    <property type="match status" value="1"/>
</dbReference>
<evidence type="ECO:0000259" key="13">
    <source>
        <dbReference type="Pfam" id="PF24517"/>
    </source>
</evidence>
<keyword evidence="5" id="KW-0964">Secreted</keyword>
<keyword evidence="8 14" id="KW-0456">Lyase</keyword>
<dbReference type="InterPro" id="IPR038970">
    <property type="entry name" value="Lyase_8"/>
</dbReference>
<dbReference type="GO" id="GO:0005975">
    <property type="term" value="P:carbohydrate metabolic process"/>
    <property type="evidence" value="ECO:0007669"/>
    <property type="project" value="InterPro"/>
</dbReference>
<dbReference type="SUPFAM" id="SSF74650">
    <property type="entry name" value="Galactose mutarotase-like"/>
    <property type="match status" value="1"/>
</dbReference>
<name>A0AAU8FLZ6_9BACT</name>
<dbReference type="GO" id="GO:0005576">
    <property type="term" value="C:extracellular region"/>
    <property type="evidence" value="ECO:0007669"/>
    <property type="project" value="UniProtKB-SubCell"/>
</dbReference>
<evidence type="ECO:0000259" key="12">
    <source>
        <dbReference type="Pfam" id="PF08124"/>
    </source>
</evidence>
<dbReference type="Pfam" id="PF08124">
    <property type="entry name" value="Lyase_8_N"/>
    <property type="match status" value="1"/>
</dbReference>
<dbReference type="NCBIfam" id="TIGR04183">
    <property type="entry name" value="Por_Secre_tail"/>
    <property type="match status" value="1"/>
</dbReference>
<dbReference type="Gene3D" id="1.50.10.100">
    <property type="entry name" value="Chondroitin AC/alginate lyase"/>
    <property type="match status" value="1"/>
</dbReference>
<evidence type="ECO:0000313" key="14">
    <source>
        <dbReference type="EMBL" id="XCH24557.1"/>
    </source>
</evidence>
<evidence type="ECO:0000256" key="1">
    <source>
        <dbReference type="ARBA" id="ARBA00001913"/>
    </source>
</evidence>
<dbReference type="PANTHER" id="PTHR38481">
    <property type="entry name" value="HYALURONATE LYASE"/>
    <property type="match status" value="1"/>
</dbReference>
<reference evidence="14" key="1">
    <citation type="submission" date="2024-06" db="EMBL/GenBank/DDBJ databases">
        <title>Sequencing and assembly of the genome of Dyadobacter sp. strain 676, a symbiont of Cyamopsis tetragonoloba.</title>
        <authorList>
            <person name="Guro P."/>
            <person name="Sazanova A."/>
            <person name="Kuznetsova I."/>
            <person name="Belimov A."/>
            <person name="Safronova V."/>
        </authorList>
    </citation>
    <scope>NUCLEOTIDE SEQUENCE</scope>
    <source>
        <strain evidence="14">676</strain>
    </source>
</reference>
<protein>
    <submittedName>
        <fullName evidence="14">Polysaccharide lyase family 8 super-sandwich domain-containing protein</fullName>
    </submittedName>
</protein>
<evidence type="ECO:0000256" key="6">
    <source>
        <dbReference type="ARBA" id="ARBA00022729"/>
    </source>
</evidence>
<dbReference type="NCBIfam" id="NF033679">
    <property type="entry name" value="DNRLRE_dom"/>
    <property type="match status" value="1"/>
</dbReference>
<feature type="domain" description="Polysaccharide lyase 8 N-terminal alpha-helical" evidence="12">
    <location>
        <begin position="48"/>
        <end position="290"/>
    </location>
</feature>
<dbReference type="GO" id="GO:0030246">
    <property type="term" value="F:carbohydrate binding"/>
    <property type="evidence" value="ECO:0007669"/>
    <property type="project" value="InterPro"/>
</dbReference>
<feature type="active site" evidence="9">
    <location>
        <position position="224"/>
    </location>
</feature>
<dbReference type="InterPro" id="IPR014718">
    <property type="entry name" value="GH-type_carb-bd"/>
</dbReference>
<evidence type="ECO:0000256" key="4">
    <source>
        <dbReference type="ARBA" id="ARBA00011245"/>
    </source>
</evidence>
<dbReference type="InterPro" id="IPR011013">
    <property type="entry name" value="Gal_mutarotase_sf_dom"/>
</dbReference>
<comment type="subcellular location">
    <subcellularLocation>
        <location evidence="2">Secreted</location>
    </subcellularLocation>
</comment>
<accession>A0AAU8FLZ6</accession>
<dbReference type="InterPro" id="IPR026444">
    <property type="entry name" value="Secre_tail"/>
</dbReference>
<dbReference type="GO" id="GO:0016837">
    <property type="term" value="F:carbon-oxygen lyase activity, acting on polysaccharides"/>
    <property type="evidence" value="ECO:0007669"/>
    <property type="project" value="UniProtKB-ARBA"/>
</dbReference>
<dbReference type="Gene3D" id="2.70.98.10">
    <property type="match status" value="1"/>
</dbReference>
<sequence length="1396" mass="148442">MPIFFMVSLVRAAPCAAQEFDQIVRRVDSLQRAGTTNATMDYFVTNFLPTLQSDGSWADLNYADNSASFPCLAHISSRVMNFALAYTHPANQYYQNSTLYAGILKSLRFWYTRNPQSSNWYDNQVNCPTALGRILSIMRQAGTGLPQSLEDSLINNRMESSYFNPPSAYTGSNIQVVAYHFAISAALTRNSAKLTTATNYIYNAVTISAVGTEGLQYDNSFLQHETEQMIGTYGNAFVSTSYACAVVFSGTSYQMPAATRNLLSGFYKETYLKTIRGRYFDFNVLGRGIASPGPSTPPISVINHAKMVDPANLATWNAALARFQGTQPASYQAPSEHKHYWLADYDLHLRPGYMFSTFLVSTRTRRVESINGENLLGRFLSDGATNIRRRGDEYQGIAPVWEWDKIPGVTNRDYATDAGSAVPDAGVYNPVPGSTQFAGGATDSTYAVAAFELNYDGVTGKKSWFHFDNEVVCLGAGIGSTQAENITTTVNQSWLKGNVIVSENGAQTPLAAGSVANAAPAWVLHDSTGYFFPSGGNLSVSNVVQTGNWRPRINTLSNISNATVSQEVFKLWFNHGVAPVNGKYAYIVVPGIANASAMSAYNVSGIEILANSDSVQAVKHAGLHILQAVFYKPGSILDTSTGMKIQLDKPAVAMIKNVGQSTVQVTLADPTQNLVTVNVAVTFPGTAAAINKKVTLPSGNFKGSSISFSVNVGDVSDPSEQAPDTVALFTRGALADAYVRDGAYASTNYGTNPRLVVKKDAAGYARESFLKFDLHGLPAHFSVATARLRLYRAAAGPTADITRWKLYRVPDNSWTESNINWNNKPAAGTPVDSIAGATGTGYNEFDISSIFTGIPADSVVSFKLVATVQNPDAYAEFSSREAAGPAQRPVIALEPFYNVFRSAGPVDLASITNWQVNDGAEWRVPRAGNAPPGGFAKSVLIREGDRWQNNIAATNLPANATMTVQTSVFGVFSTTNKFINNGVITFSGTAQQTIPGQSSLAGGSWGSVVIDNPAGVKSTQAGGNFFRVKDLTLQRGVFTAEGKTGLSMYIDGSITVGSGKLTTSIGGGGTTYGIYMSGSSAQQIPAGTFLNDHVQRLNIANASGVTLQGPLTVGGNLVFSAGKLILASGDLSVRGSITGTDANKFVVTPGTAGLRLAVGATVKSFPVGPATGSYTPLSIVNTGTEDYFTASVRNSLTSLSINNPTKVIPLVWEVAEDQPGGSSAKLTFQWNASNAAGAPGFSLSGTHVIGHFTGGSWQQQSTTITGSGPFTTQSAQPYTVFSPFVVAMDSALASTQLSTARGNSVAGRKALISREAAEIALSVYPNPSVSVLNVSHPVAGDGASLRIIGADGRLLHKVAVLRGKAQSVLDVSALDPGYYLLHFEDRGMLLVSRFVR</sequence>
<dbReference type="InterPro" id="IPR012970">
    <property type="entry name" value="Lyase_8_alpha_N"/>
</dbReference>